<dbReference type="CDD" id="cd24032">
    <property type="entry name" value="ASKHA_NBD_TsaB"/>
    <property type="match status" value="1"/>
</dbReference>
<evidence type="ECO:0000259" key="2">
    <source>
        <dbReference type="Pfam" id="PF00814"/>
    </source>
</evidence>
<dbReference type="PANTHER" id="PTHR11735">
    <property type="entry name" value="TRNA N6-ADENOSINE THREONYLCARBAMOYLTRANSFERASE"/>
    <property type="match status" value="1"/>
</dbReference>
<dbReference type="NCBIfam" id="TIGR03725">
    <property type="entry name" value="T6A_YeaZ"/>
    <property type="match status" value="1"/>
</dbReference>
<keyword evidence="3" id="KW-0808">Transferase</keyword>
<dbReference type="OrthoDB" id="9784166at2"/>
<organism evidence="3 4">
    <name type="scientific">Ktedonosporobacter rubrisoli</name>
    <dbReference type="NCBI Taxonomy" id="2509675"/>
    <lineage>
        <taxon>Bacteria</taxon>
        <taxon>Bacillati</taxon>
        <taxon>Chloroflexota</taxon>
        <taxon>Ktedonobacteria</taxon>
        <taxon>Ktedonobacterales</taxon>
        <taxon>Ktedonosporobacteraceae</taxon>
        <taxon>Ktedonosporobacter</taxon>
    </lineage>
</organism>
<dbReference type="EMBL" id="CP035758">
    <property type="protein sequence ID" value="QBD82120.1"/>
    <property type="molecule type" value="Genomic_DNA"/>
</dbReference>
<feature type="domain" description="Gcp-like" evidence="2">
    <location>
        <begin position="31"/>
        <end position="243"/>
    </location>
</feature>
<evidence type="ECO:0000313" key="3">
    <source>
        <dbReference type="EMBL" id="QBD82120.1"/>
    </source>
</evidence>
<dbReference type="InterPro" id="IPR000905">
    <property type="entry name" value="Gcp-like_dom"/>
</dbReference>
<dbReference type="Proteomes" id="UP000290365">
    <property type="component" value="Chromosome"/>
</dbReference>
<dbReference type="RefSeq" id="WP_129893189.1">
    <property type="nucleotide sequence ID" value="NZ_CP035758.1"/>
</dbReference>
<evidence type="ECO:0000256" key="1">
    <source>
        <dbReference type="SAM" id="MobiDB-lite"/>
    </source>
</evidence>
<sequence length="273" mass="29574">MLLLALDTSTRQASVALCSEDALHGEHTWHVANNHSVELLGHIQALCAQSQLTLQQIDAVAVATGPGSFNGVRVALATAKALAFALKKPLLGVSTLDIIAAQQQQWPGPVCAVLEAGRSELYAACYVGEKLRRENDIAYNMKRLSEYLLQTPQDLATYLLQQAQAWTGIVDEGEVPAFLFCGEISLLSRQALSTSMQGHGLFVGNLEATRSASTLAMLAMQRLNEGQEDDPLLLEPLYLRRPSITTSKRKQPLLGTAATGQSQTEREEGALRH</sequence>
<reference evidence="3 4" key="1">
    <citation type="submission" date="2019-01" db="EMBL/GenBank/DDBJ databases">
        <title>Ktedonosporobacter rubrisoli SCAWS-G2.</title>
        <authorList>
            <person name="Huang Y."/>
            <person name="Yan B."/>
        </authorList>
    </citation>
    <scope>NUCLEOTIDE SEQUENCE [LARGE SCALE GENOMIC DNA]</scope>
    <source>
        <strain evidence="3 4">SCAWS-G2</strain>
    </source>
</reference>
<dbReference type="InterPro" id="IPR043129">
    <property type="entry name" value="ATPase_NBD"/>
</dbReference>
<protein>
    <submittedName>
        <fullName evidence="3">tRNA (Adenosine(37)-N6)-threonylcarbamoyltransferase complex dimerization subunit type 1 TsaB</fullName>
    </submittedName>
</protein>
<accession>A0A4P6K312</accession>
<gene>
    <name evidence="3" type="primary">tsaB</name>
    <name evidence="3" type="ORF">EPA93_41535</name>
</gene>
<evidence type="ECO:0000313" key="4">
    <source>
        <dbReference type="Proteomes" id="UP000290365"/>
    </source>
</evidence>
<dbReference type="Gene3D" id="3.30.420.40">
    <property type="match status" value="2"/>
</dbReference>
<name>A0A4P6K312_KTERU</name>
<dbReference type="SUPFAM" id="SSF53067">
    <property type="entry name" value="Actin-like ATPase domain"/>
    <property type="match status" value="1"/>
</dbReference>
<dbReference type="InterPro" id="IPR022496">
    <property type="entry name" value="T6A_TsaB"/>
</dbReference>
<keyword evidence="4" id="KW-1185">Reference proteome</keyword>
<dbReference type="KEGG" id="kbs:EPA93_41535"/>
<proteinExistence type="predicted"/>
<dbReference type="PANTHER" id="PTHR11735:SF11">
    <property type="entry name" value="TRNA THREONYLCARBAMOYLADENOSINE BIOSYNTHESIS PROTEIN TSAB"/>
    <property type="match status" value="1"/>
</dbReference>
<dbReference type="GO" id="GO:0002949">
    <property type="term" value="P:tRNA threonylcarbamoyladenosine modification"/>
    <property type="evidence" value="ECO:0007669"/>
    <property type="project" value="InterPro"/>
</dbReference>
<feature type="region of interest" description="Disordered" evidence="1">
    <location>
        <begin position="249"/>
        <end position="273"/>
    </location>
</feature>
<feature type="compositionally biased region" description="Basic and acidic residues" evidence="1">
    <location>
        <begin position="264"/>
        <end position="273"/>
    </location>
</feature>
<dbReference type="Pfam" id="PF00814">
    <property type="entry name" value="TsaD"/>
    <property type="match status" value="1"/>
</dbReference>
<dbReference type="AlphaFoldDB" id="A0A4P6K312"/>
<dbReference type="GO" id="GO:0005829">
    <property type="term" value="C:cytosol"/>
    <property type="evidence" value="ECO:0007669"/>
    <property type="project" value="TreeGrafter"/>
</dbReference>
<dbReference type="GO" id="GO:0016740">
    <property type="term" value="F:transferase activity"/>
    <property type="evidence" value="ECO:0007669"/>
    <property type="project" value="UniProtKB-KW"/>
</dbReference>